<dbReference type="EMBL" id="JADBEG010000001">
    <property type="protein sequence ID" value="MBE1502106.1"/>
    <property type="molecule type" value="Genomic_DNA"/>
</dbReference>
<organism evidence="1 2">
    <name type="scientific">Amycolatopsis lexingtonensis</name>
    <dbReference type="NCBI Taxonomy" id="218822"/>
    <lineage>
        <taxon>Bacteria</taxon>
        <taxon>Bacillati</taxon>
        <taxon>Actinomycetota</taxon>
        <taxon>Actinomycetes</taxon>
        <taxon>Pseudonocardiales</taxon>
        <taxon>Pseudonocardiaceae</taxon>
        <taxon>Amycolatopsis</taxon>
    </lineage>
</organism>
<dbReference type="RefSeq" id="WP_086857191.1">
    <property type="nucleotide sequence ID" value="NZ_JADBEG010000001.1"/>
</dbReference>
<evidence type="ECO:0000313" key="1">
    <source>
        <dbReference type="EMBL" id="MBE1502106.1"/>
    </source>
</evidence>
<name>A0ABR9IFZ8_9PSEU</name>
<evidence type="ECO:0000313" key="2">
    <source>
        <dbReference type="Proteomes" id="UP000631670"/>
    </source>
</evidence>
<comment type="caution">
    <text evidence="1">The sequence shown here is derived from an EMBL/GenBank/DDBJ whole genome shotgun (WGS) entry which is preliminary data.</text>
</comment>
<accession>A0ABR9IFZ8</accession>
<gene>
    <name evidence="1" type="ORF">H4696_009206</name>
</gene>
<dbReference type="Proteomes" id="UP000631670">
    <property type="component" value="Unassembled WGS sequence"/>
</dbReference>
<sequence length="82" mass="8878">MTDHETHRGAAERQRTCAACGGAFVPGEHTEVEVLLDGVVRYVAVHPGHSTYSPAREGAVAARLRELAKTHQAEEERDSRAA</sequence>
<protein>
    <submittedName>
        <fullName evidence="1">Uncharacterized protein</fullName>
    </submittedName>
</protein>
<keyword evidence="2" id="KW-1185">Reference proteome</keyword>
<proteinExistence type="predicted"/>
<reference evidence="1 2" key="1">
    <citation type="submission" date="2020-10" db="EMBL/GenBank/DDBJ databases">
        <title>Sequencing the genomes of 1000 actinobacteria strains.</title>
        <authorList>
            <person name="Klenk H.-P."/>
        </authorList>
    </citation>
    <scope>NUCLEOTIDE SEQUENCE [LARGE SCALE GENOMIC DNA]</scope>
    <source>
        <strain evidence="1 2">DSM 44653</strain>
    </source>
</reference>